<organism evidence="1 2">
    <name type="scientific">Coprinopsis marcescibilis</name>
    <name type="common">Agaric fungus</name>
    <name type="synonym">Psathyrella marcescibilis</name>
    <dbReference type="NCBI Taxonomy" id="230819"/>
    <lineage>
        <taxon>Eukaryota</taxon>
        <taxon>Fungi</taxon>
        <taxon>Dikarya</taxon>
        <taxon>Basidiomycota</taxon>
        <taxon>Agaricomycotina</taxon>
        <taxon>Agaricomycetes</taxon>
        <taxon>Agaricomycetidae</taxon>
        <taxon>Agaricales</taxon>
        <taxon>Agaricineae</taxon>
        <taxon>Psathyrellaceae</taxon>
        <taxon>Coprinopsis</taxon>
    </lineage>
</organism>
<protein>
    <submittedName>
        <fullName evidence="1">Uncharacterized protein</fullName>
    </submittedName>
</protein>
<keyword evidence="2" id="KW-1185">Reference proteome</keyword>
<dbReference type="Proteomes" id="UP000307440">
    <property type="component" value="Unassembled WGS sequence"/>
</dbReference>
<name>A0A5C3KS97_COPMA</name>
<gene>
    <name evidence="1" type="ORF">FA15DRAFT_549582</name>
</gene>
<dbReference type="EMBL" id="ML210387">
    <property type="protein sequence ID" value="TFK18648.1"/>
    <property type="molecule type" value="Genomic_DNA"/>
</dbReference>
<reference evidence="1 2" key="1">
    <citation type="journal article" date="2019" name="Nat. Ecol. Evol.">
        <title>Megaphylogeny resolves global patterns of mushroom evolution.</title>
        <authorList>
            <person name="Varga T."/>
            <person name="Krizsan K."/>
            <person name="Foldi C."/>
            <person name="Dima B."/>
            <person name="Sanchez-Garcia M."/>
            <person name="Sanchez-Ramirez S."/>
            <person name="Szollosi G.J."/>
            <person name="Szarkandi J.G."/>
            <person name="Papp V."/>
            <person name="Albert L."/>
            <person name="Andreopoulos W."/>
            <person name="Angelini C."/>
            <person name="Antonin V."/>
            <person name="Barry K.W."/>
            <person name="Bougher N.L."/>
            <person name="Buchanan P."/>
            <person name="Buyck B."/>
            <person name="Bense V."/>
            <person name="Catcheside P."/>
            <person name="Chovatia M."/>
            <person name="Cooper J."/>
            <person name="Damon W."/>
            <person name="Desjardin D."/>
            <person name="Finy P."/>
            <person name="Geml J."/>
            <person name="Haridas S."/>
            <person name="Hughes K."/>
            <person name="Justo A."/>
            <person name="Karasinski D."/>
            <person name="Kautmanova I."/>
            <person name="Kiss B."/>
            <person name="Kocsube S."/>
            <person name="Kotiranta H."/>
            <person name="LaButti K.M."/>
            <person name="Lechner B.E."/>
            <person name="Liimatainen K."/>
            <person name="Lipzen A."/>
            <person name="Lukacs Z."/>
            <person name="Mihaltcheva S."/>
            <person name="Morgado L.N."/>
            <person name="Niskanen T."/>
            <person name="Noordeloos M.E."/>
            <person name="Ohm R.A."/>
            <person name="Ortiz-Santana B."/>
            <person name="Ovrebo C."/>
            <person name="Racz N."/>
            <person name="Riley R."/>
            <person name="Savchenko A."/>
            <person name="Shiryaev A."/>
            <person name="Soop K."/>
            <person name="Spirin V."/>
            <person name="Szebenyi C."/>
            <person name="Tomsovsky M."/>
            <person name="Tulloss R.E."/>
            <person name="Uehling J."/>
            <person name="Grigoriev I.V."/>
            <person name="Vagvolgyi C."/>
            <person name="Papp T."/>
            <person name="Martin F.M."/>
            <person name="Miettinen O."/>
            <person name="Hibbett D.S."/>
            <person name="Nagy L.G."/>
        </authorList>
    </citation>
    <scope>NUCLEOTIDE SEQUENCE [LARGE SCALE GENOMIC DNA]</scope>
    <source>
        <strain evidence="1 2">CBS 121175</strain>
    </source>
</reference>
<dbReference type="AlphaFoldDB" id="A0A5C3KS97"/>
<dbReference type="STRING" id="230819.A0A5C3KS97"/>
<feature type="non-terminal residue" evidence="1">
    <location>
        <position position="1"/>
    </location>
</feature>
<dbReference type="OrthoDB" id="2688210at2759"/>
<evidence type="ECO:0000313" key="2">
    <source>
        <dbReference type="Proteomes" id="UP000307440"/>
    </source>
</evidence>
<proteinExistence type="predicted"/>
<sequence length="86" mass="9912">YALNKLRAQEYVELYYFTPEGCCEAHNSDQTMVDALAATHYNNQLILQPMAAHKPLSKVVRDPDLSWSQVLMAKTVMLKHMEKEGW</sequence>
<feature type="non-terminal residue" evidence="1">
    <location>
        <position position="86"/>
    </location>
</feature>
<evidence type="ECO:0000313" key="1">
    <source>
        <dbReference type="EMBL" id="TFK18648.1"/>
    </source>
</evidence>
<accession>A0A5C3KS97</accession>